<reference evidence="2" key="2">
    <citation type="submission" date="2021-05" db="UniProtKB">
        <authorList>
            <consortium name="EnsemblPlants"/>
        </authorList>
    </citation>
    <scope>IDENTIFICATION</scope>
    <source>
        <strain evidence="2">subsp. malaccensis</strain>
    </source>
</reference>
<dbReference type="Gramene" id="Ma01_t23020.1">
    <property type="protein sequence ID" value="Ma01_p23020.1"/>
    <property type="gene ID" value="Ma01_g23020"/>
</dbReference>
<dbReference type="EMBL" id="HG996466">
    <property type="protein sequence ID" value="CAG1860507.1"/>
    <property type="molecule type" value="Genomic_DNA"/>
</dbReference>
<gene>
    <name evidence="1" type="ORF">GSMUA_98110.1</name>
</gene>
<proteinExistence type="predicted"/>
<evidence type="ECO:0000313" key="3">
    <source>
        <dbReference type="Proteomes" id="UP000012960"/>
    </source>
</evidence>
<evidence type="ECO:0000313" key="1">
    <source>
        <dbReference type="EMBL" id="CAG1860507.1"/>
    </source>
</evidence>
<dbReference type="InParanoid" id="A0A804HXD2"/>
<accession>A0A804HXD2</accession>
<dbReference type="AlphaFoldDB" id="A0A804HXD2"/>
<organism evidence="2 3">
    <name type="scientific">Musa acuminata subsp. malaccensis</name>
    <name type="common">Wild banana</name>
    <name type="synonym">Musa malaccensis</name>
    <dbReference type="NCBI Taxonomy" id="214687"/>
    <lineage>
        <taxon>Eukaryota</taxon>
        <taxon>Viridiplantae</taxon>
        <taxon>Streptophyta</taxon>
        <taxon>Embryophyta</taxon>
        <taxon>Tracheophyta</taxon>
        <taxon>Spermatophyta</taxon>
        <taxon>Magnoliopsida</taxon>
        <taxon>Liliopsida</taxon>
        <taxon>Zingiberales</taxon>
        <taxon>Musaceae</taxon>
        <taxon>Musa</taxon>
    </lineage>
</organism>
<reference evidence="1" key="1">
    <citation type="submission" date="2021-03" db="EMBL/GenBank/DDBJ databases">
        <authorList>
            <consortium name="Genoscope - CEA"/>
            <person name="William W."/>
        </authorList>
    </citation>
    <scope>NUCLEOTIDE SEQUENCE</scope>
    <source>
        <strain evidence="1">Doubled-haploid Pahang</strain>
    </source>
</reference>
<keyword evidence="3" id="KW-1185">Reference proteome</keyword>
<name>A0A804HXD2_MUSAM</name>
<sequence length="57" mass="6547">MDKTNAVEIDDPLKAPELDRDKQEAALKLMANGTKRLRALMFHLLEFENQVQVSFLC</sequence>
<dbReference type="EnsemblPlants" id="Ma01_t23020.1">
    <property type="protein sequence ID" value="Ma01_p23020.1"/>
    <property type="gene ID" value="Ma01_g23020"/>
</dbReference>
<protein>
    <submittedName>
        <fullName evidence="1">(wild Malaysian banana) hypothetical protein</fullName>
    </submittedName>
</protein>
<evidence type="ECO:0000313" key="2">
    <source>
        <dbReference type="EnsemblPlants" id="Ma01_p23020.1"/>
    </source>
</evidence>
<dbReference type="Proteomes" id="UP000012960">
    <property type="component" value="Unplaced"/>
</dbReference>